<evidence type="ECO:0000313" key="2">
    <source>
        <dbReference type="Proteomes" id="UP001197974"/>
    </source>
</evidence>
<dbReference type="Proteomes" id="UP001197974">
    <property type="component" value="Chromosome"/>
</dbReference>
<proteinExistence type="predicted"/>
<keyword evidence="2" id="KW-1185">Reference proteome</keyword>
<sequence>MENVNVQEIKTDNIYSNEHEGAEVLASVVDLNEKFEETFKPVYQNFFLNEYKHIIQADVGLDVKYRSLTVLINFHRQVDKNVYETIFGN</sequence>
<protein>
    <submittedName>
        <fullName evidence="1">Uncharacterized protein</fullName>
    </submittedName>
</protein>
<accession>A0ABY9JUE3</accession>
<organism evidence="1 2">
    <name type="scientific">Bacillus carboniphilus</name>
    <dbReference type="NCBI Taxonomy" id="86663"/>
    <lineage>
        <taxon>Bacteria</taxon>
        <taxon>Bacillati</taxon>
        <taxon>Bacillota</taxon>
        <taxon>Bacilli</taxon>
        <taxon>Bacillales</taxon>
        <taxon>Bacillaceae</taxon>
        <taxon>Bacillus</taxon>
    </lineage>
</organism>
<gene>
    <name evidence="1" type="ORF">LC087_10105</name>
</gene>
<evidence type="ECO:0000313" key="1">
    <source>
        <dbReference type="EMBL" id="WLR41285.1"/>
    </source>
</evidence>
<reference evidence="1 2" key="1">
    <citation type="submission" date="2023-06" db="EMBL/GenBank/DDBJ databases">
        <title>Five Gram-positive bacteria isolated from mangrove sediments in Shenzhen, Guangdong, China.</title>
        <authorList>
            <person name="Yu S."/>
            <person name="Zheng W."/>
            <person name="Huang Y."/>
        </authorList>
    </citation>
    <scope>NUCLEOTIDE SEQUENCE [LARGE SCALE GENOMIC DNA]</scope>
    <source>
        <strain evidence="1 2">SaN35-3</strain>
    </source>
</reference>
<name>A0ABY9JUE3_9BACI</name>
<dbReference type="RefSeq" id="WP_226540299.1">
    <property type="nucleotide sequence ID" value="NZ_CP129013.1"/>
</dbReference>
<dbReference type="EMBL" id="CP129013">
    <property type="protein sequence ID" value="WLR41285.1"/>
    <property type="molecule type" value="Genomic_DNA"/>
</dbReference>